<feature type="region of interest" description="Disordered" evidence="1">
    <location>
        <begin position="1"/>
        <end position="31"/>
    </location>
</feature>
<dbReference type="EMBL" id="ANOH01000108">
    <property type="protein sequence ID" value="EMI57148.1"/>
    <property type="molecule type" value="Genomic_DNA"/>
</dbReference>
<gene>
    <name evidence="2" type="ORF">RSSM_01430</name>
</gene>
<accession>M5UMB8</accession>
<name>M5UMB8_9BACT</name>
<keyword evidence="3" id="KW-1185">Reference proteome</keyword>
<protein>
    <submittedName>
        <fullName evidence="2">Uncharacterized protein</fullName>
    </submittedName>
</protein>
<proteinExistence type="predicted"/>
<evidence type="ECO:0000313" key="2">
    <source>
        <dbReference type="EMBL" id="EMI57148.1"/>
    </source>
</evidence>
<dbReference type="AlphaFoldDB" id="M5UMB8"/>
<comment type="caution">
    <text evidence="2">The sequence shown here is derived from an EMBL/GenBank/DDBJ whole genome shotgun (WGS) entry which is preliminary data.</text>
</comment>
<evidence type="ECO:0000313" key="3">
    <source>
        <dbReference type="Proteomes" id="UP000011885"/>
    </source>
</evidence>
<dbReference type="Proteomes" id="UP000011885">
    <property type="component" value="Unassembled WGS sequence"/>
</dbReference>
<sequence>MSDEGPPTYNAKERPLANQRRFHQAPCHSAPNASEIARSAAHYFPKAMRLIA</sequence>
<dbReference type="PATRIC" id="fig|1263870.3.peg.1535"/>
<evidence type="ECO:0000256" key="1">
    <source>
        <dbReference type="SAM" id="MobiDB-lite"/>
    </source>
</evidence>
<organism evidence="2 3">
    <name type="scientific">Rhodopirellula sallentina SM41</name>
    <dbReference type="NCBI Taxonomy" id="1263870"/>
    <lineage>
        <taxon>Bacteria</taxon>
        <taxon>Pseudomonadati</taxon>
        <taxon>Planctomycetota</taxon>
        <taxon>Planctomycetia</taxon>
        <taxon>Pirellulales</taxon>
        <taxon>Pirellulaceae</taxon>
        <taxon>Rhodopirellula</taxon>
    </lineage>
</organism>
<reference evidence="2 3" key="1">
    <citation type="journal article" date="2013" name="Mar. Genomics">
        <title>Expression of sulfatases in Rhodopirellula baltica and the diversity of sulfatases in the genus Rhodopirellula.</title>
        <authorList>
            <person name="Wegner C.E."/>
            <person name="Richter-Heitmann T."/>
            <person name="Klindworth A."/>
            <person name="Klockow C."/>
            <person name="Richter M."/>
            <person name="Achstetter T."/>
            <person name="Glockner F.O."/>
            <person name="Harder J."/>
        </authorList>
    </citation>
    <scope>NUCLEOTIDE SEQUENCE [LARGE SCALE GENOMIC DNA]</scope>
    <source>
        <strain evidence="2 3">SM41</strain>
    </source>
</reference>